<dbReference type="Proteomes" id="UP000095767">
    <property type="component" value="Unassembled WGS sequence"/>
</dbReference>
<evidence type="ECO:0000313" key="3">
    <source>
        <dbReference type="Proteomes" id="UP000095767"/>
    </source>
</evidence>
<evidence type="ECO:0000259" key="1">
    <source>
        <dbReference type="Pfam" id="PF03478"/>
    </source>
</evidence>
<feature type="domain" description="KIB1-4 beta-propeller" evidence="1">
    <location>
        <begin position="132"/>
        <end position="441"/>
    </location>
</feature>
<dbReference type="InterPro" id="IPR036047">
    <property type="entry name" value="F-box-like_dom_sf"/>
</dbReference>
<comment type="caution">
    <text evidence="2">The sequence shown here is derived from an EMBL/GenBank/DDBJ whole genome shotgun (WGS) entry which is preliminary data.</text>
</comment>
<gene>
    <name evidence="2" type="ORF">BAE44_0003524</name>
</gene>
<dbReference type="OrthoDB" id="723086at2759"/>
<organism evidence="2 3">
    <name type="scientific">Dichanthelium oligosanthes</name>
    <dbReference type="NCBI Taxonomy" id="888268"/>
    <lineage>
        <taxon>Eukaryota</taxon>
        <taxon>Viridiplantae</taxon>
        <taxon>Streptophyta</taxon>
        <taxon>Embryophyta</taxon>
        <taxon>Tracheophyta</taxon>
        <taxon>Spermatophyta</taxon>
        <taxon>Magnoliopsida</taxon>
        <taxon>Liliopsida</taxon>
        <taxon>Poales</taxon>
        <taxon>Poaceae</taxon>
        <taxon>PACMAD clade</taxon>
        <taxon>Panicoideae</taxon>
        <taxon>Panicodae</taxon>
        <taxon>Paniceae</taxon>
        <taxon>Dichantheliinae</taxon>
        <taxon>Dichanthelium</taxon>
    </lineage>
</organism>
<keyword evidence="3" id="KW-1185">Reference proteome</keyword>
<dbReference type="InterPro" id="IPR005174">
    <property type="entry name" value="KIB1-4_b-propeller"/>
</dbReference>
<accession>A0A1E5WDH9</accession>
<name>A0A1E5WDH9_9POAL</name>
<dbReference type="AlphaFoldDB" id="A0A1E5WDH9"/>
<reference evidence="2 3" key="1">
    <citation type="submission" date="2016-09" db="EMBL/GenBank/DDBJ databases">
        <title>The draft genome of Dichanthelium oligosanthes: A C3 panicoid grass species.</title>
        <authorList>
            <person name="Studer A.J."/>
            <person name="Schnable J.C."/>
            <person name="Brutnell T.P."/>
        </authorList>
    </citation>
    <scope>NUCLEOTIDE SEQUENCE [LARGE SCALE GENOMIC DNA]</scope>
    <source>
        <strain evidence="3">cv. Kellogg 1175</strain>
        <tissue evidence="2">Leaf</tissue>
    </source>
</reference>
<dbReference type="PANTHER" id="PTHR44586:SF23">
    <property type="entry name" value="F-BOX DOMAIN-CONTAINING PROTEIN"/>
    <property type="match status" value="1"/>
</dbReference>
<dbReference type="Gene3D" id="1.20.1280.50">
    <property type="match status" value="1"/>
</dbReference>
<dbReference type="SUPFAM" id="SSF81383">
    <property type="entry name" value="F-box domain"/>
    <property type="match status" value="1"/>
</dbReference>
<dbReference type="EMBL" id="LWDX02012032">
    <property type="protein sequence ID" value="OEL35457.1"/>
    <property type="molecule type" value="Genomic_DNA"/>
</dbReference>
<evidence type="ECO:0000313" key="2">
    <source>
        <dbReference type="EMBL" id="OEL35457.1"/>
    </source>
</evidence>
<protein>
    <recommendedName>
        <fullName evidence="1">KIB1-4 beta-propeller domain-containing protein</fullName>
    </recommendedName>
</protein>
<sequence length="479" mass="54306">MATCSRVATMGSLFDVVAIGPKDLCRLIFRVLPKLLLDLPVSLMKKFRKNKHFQPPLIEPETAVGTLPELTQAVLMDIFATLEIPDLRRAGAVCSSWRSAYTCLRDLGRYKQSQTPCLLYTSRRAGENVAFLYSLVENRTYNLTLPELPIRRRFMIGSSNGWLITVDERSKLHLVNPITSEQVALPSVISIEQVKPITNGSGIIKKCKLSCYTGQKYYNTSTICALNKLREKLYFKAFVFRDPCTGSYFVVLIHHPLFQLSFTRAGDDKWTWLPQKTGYRDCMYMDGLLYALTAYGEIDAFDLTASTVGMKVIMDEIQPYIIGFKSWYMIWTPWGDLLQVWRTFSVPEQEDEDGDAPETGRTVHQPSFCTTEVTVYKVDLKAKELVETKSLSKHILFLGHNNSLCLSADEHPQLKPNHAYFTDDRSEPTSALKTVPRDIGVLDMKNSSTKKIASPIWSNCPCPTWITPNLTKMNLAFSK</sequence>
<dbReference type="STRING" id="888268.A0A1E5WDH9"/>
<dbReference type="PANTHER" id="PTHR44586">
    <property type="entry name" value="F-BOX DOMAIN CONTAINING PROTEIN, EXPRESSED"/>
    <property type="match status" value="1"/>
</dbReference>
<dbReference type="Pfam" id="PF03478">
    <property type="entry name" value="Beta-prop_KIB1-4"/>
    <property type="match status" value="1"/>
</dbReference>
<proteinExistence type="predicted"/>